<proteinExistence type="inferred from homology"/>
<comment type="similarity">
    <text evidence="2">Belongs to the peptidase A1 family.</text>
</comment>
<protein>
    <submittedName>
        <fullName evidence="6">Basic 7S globulin 2 small subunit</fullName>
    </submittedName>
</protein>
<evidence type="ECO:0000256" key="2">
    <source>
        <dbReference type="ARBA" id="ARBA00007447"/>
    </source>
</evidence>
<evidence type="ECO:0000256" key="1">
    <source>
        <dbReference type="ARBA" id="ARBA00004239"/>
    </source>
</evidence>
<reference evidence="7" key="2">
    <citation type="submission" date="2019-10" db="EMBL/GenBank/DDBJ databases">
        <title>A de novo genome assembly of a pear dwarfing rootstock.</title>
        <authorList>
            <person name="Wang F."/>
            <person name="Wang J."/>
            <person name="Li S."/>
            <person name="Zhang Y."/>
            <person name="Fang M."/>
            <person name="Ma L."/>
            <person name="Zhao Y."/>
            <person name="Jiang S."/>
        </authorList>
    </citation>
    <scope>NUCLEOTIDE SEQUENCE [LARGE SCALE GENOMIC DNA]</scope>
</reference>
<evidence type="ECO:0000256" key="4">
    <source>
        <dbReference type="ARBA" id="ARBA00022729"/>
    </source>
</evidence>
<name>A0A5N5F925_9ROSA</name>
<dbReference type="InterPro" id="IPR032799">
    <property type="entry name" value="TAXi_C"/>
</dbReference>
<dbReference type="Gene3D" id="2.40.70.10">
    <property type="entry name" value="Acid Proteases"/>
    <property type="match status" value="1"/>
</dbReference>
<dbReference type="GO" id="GO:0004190">
    <property type="term" value="F:aspartic-type endopeptidase activity"/>
    <property type="evidence" value="ECO:0007669"/>
    <property type="project" value="InterPro"/>
</dbReference>
<dbReference type="EMBL" id="SMOL01000753">
    <property type="protein sequence ID" value="KAB2599556.1"/>
    <property type="molecule type" value="Genomic_DNA"/>
</dbReference>
<sequence>MNVITTLVNSSQSPTSSSFVVRCISWQSFPLPSRVSLDLARIKLEFHPNSLSLSGSAKSSPFAYLLPQNHTAVIFFGLGPYVLFPGMDVSNSLTYTSLLLNPFTTALAYVEGKPSTEYFINVTSIKMNGLTLPLNSFTKMSTVNPYTVLESSIFNTLSWAFLKVLPASIPRLGYIEPYEQCFNSSYIGENDVLSIDLVLQSESVYWRLSRPNSMVQVKKDVVCLAFVDAGQSPIPRTSIVIGEHQLEENLLQFDLVNKKFGFSSALLSQKTSCSNFNFTSTA</sequence>
<gene>
    <name evidence="6" type="ORF">D8674_009827</name>
</gene>
<comment type="caution">
    <text evidence="6">The sequence shown here is derived from an EMBL/GenBank/DDBJ whole genome shotgun (WGS) entry which is preliminary data.</text>
</comment>
<dbReference type="AlphaFoldDB" id="A0A5N5F925"/>
<keyword evidence="3" id="KW-0964">Secreted</keyword>
<keyword evidence="7" id="KW-1185">Reference proteome</keyword>
<feature type="domain" description="Xylanase inhibitor C-terminal" evidence="5">
    <location>
        <begin position="117"/>
        <end position="263"/>
    </location>
</feature>
<dbReference type="PANTHER" id="PTHR47965">
    <property type="entry name" value="ASPARTYL PROTEASE-RELATED"/>
    <property type="match status" value="1"/>
</dbReference>
<dbReference type="Pfam" id="PF14541">
    <property type="entry name" value="TAXi_C"/>
    <property type="match status" value="1"/>
</dbReference>
<comment type="subcellular location">
    <subcellularLocation>
        <location evidence="1">Secreted</location>
        <location evidence="1">Extracellular space</location>
    </subcellularLocation>
</comment>
<dbReference type="InterPro" id="IPR021109">
    <property type="entry name" value="Peptidase_aspartic_dom_sf"/>
</dbReference>
<dbReference type="InterPro" id="IPR001461">
    <property type="entry name" value="Aspartic_peptidase_A1"/>
</dbReference>
<dbReference type="SUPFAM" id="SSF50630">
    <property type="entry name" value="Acid proteases"/>
    <property type="match status" value="1"/>
</dbReference>
<dbReference type="Proteomes" id="UP000327157">
    <property type="component" value="Chromosome 13"/>
</dbReference>
<accession>A0A5N5F925</accession>
<reference evidence="6 7" key="3">
    <citation type="submission" date="2019-11" db="EMBL/GenBank/DDBJ databases">
        <title>A de novo genome assembly of a pear dwarfing rootstock.</title>
        <authorList>
            <person name="Wang F."/>
            <person name="Wang J."/>
            <person name="Li S."/>
            <person name="Zhang Y."/>
            <person name="Fang M."/>
            <person name="Ma L."/>
            <person name="Zhao Y."/>
            <person name="Jiang S."/>
        </authorList>
    </citation>
    <scope>NUCLEOTIDE SEQUENCE [LARGE SCALE GENOMIC DNA]</scope>
    <source>
        <strain evidence="6">S2</strain>
        <tissue evidence="6">Leaf</tissue>
    </source>
</reference>
<dbReference type="GO" id="GO:0006508">
    <property type="term" value="P:proteolysis"/>
    <property type="evidence" value="ECO:0007669"/>
    <property type="project" value="InterPro"/>
</dbReference>
<dbReference type="FunFam" id="2.40.70.10:FF:000041">
    <property type="entry name" value="Basic 7S globulin"/>
    <property type="match status" value="1"/>
</dbReference>
<evidence type="ECO:0000256" key="3">
    <source>
        <dbReference type="ARBA" id="ARBA00022525"/>
    </source>
</evidence>
<reference evidence="6 7" key="1">
    <citation type="submission" date="2019-09" db="EMBL/GenBank/DDBJ databases">
        <authorList>
            <person name="Ou C."/>
        </authorList>
    </citation>
    <scope>NUCLEOTIDE SEQUENCE [LARGE SCALE GENOMIC DNA]</scope>
    <source>
        <strain evidence="6">S2</strain>
        <tissue evidence="6">Leaf</tissue>
    </source>
</reference>
<dbReference type="PANTHER" id="PTHR47965:SF22">
    <property type="entry name" value="EUKARYOTIC ASPARTYL PROTEASE FAMILY PROTEIN"/>
    <property type="match status" value="1"/>
</dbReference>
<evidence type="ECO:0000259" key="5">
    <source>
        <dbReference type="Pfam" id="PF14541"/>
    </source>
</evidence>
<keyword evidence="4" id="KW-0732">Signal</keyword>
<evidence type="ECO:0000313" key="7">
    <source>
        <dbReference type="Proteomes" id="UP000327157"/>
    </source>
</evidence>
<dbReference type="GO" id="GO:0005576">
    <property type="term" value="C:extracellular region"/>
    <property type="evidence" value="ECO:0007669"/>
    <property type="project" value="UniProtKB-SubCell"/>
</dbReference>
<organism evidence="6 7">
    <name type="scientific">Pyrus ussuriensis x Pyrus communis</name>
    <dbReference type="NCBI Taxonomy" id="2448454"/>
    <lineage>
        <taxon>Eukaryota</taxon>
        <taxon>Viridiplantae</taxon>
        <taxon>Streptophyta</taxon>
        <taxon>Embryophyta</taxon>
        <taxon>Tracheophyta</taxon>
        <taxon>Spermatophyta</taxon>
        <taxon>Magnoliopsida</taxon>
        <taxon>eudicotyledons</taxon>
        <taxon>Gunneridae</taxon>
        <taxon>Pentapetalae</taxon>
        <taxon>rosids</taxon>
        <taxon>fabids</taxon>
        <taxon>Rosales</taxon>
        <taxon>Rosaceae</taxon>
        <taxon>Amygdaloideae</taxon>
        <taxon>Maleae</taxon>
        <taxon>Pyrus</taxon>
    </lineage>
</organism>
<evidence type="ECO:0000313" key="6">
    <source>
        <dbReference type="EMBL" id="KAB2599556.1"/>
    </source>
</evidence>